<sequence length="223" mass="25288">MSRLLRRLFVMLIAYPVALLWLGMLVRHRERLPLKGPAIIAANHNSHLDILALYSLFPLYLIPKVRPAAAADYFLKNRWLAWFSENVVGIVPVIRSRQGRKDPLDGCYAALERGEILIIFPEGTRGEPEIMADLKSGIWHLVKRFPEVQVTPVFMSGLGRSMPKGELFPLPLFVDVFVGKPLAFQESKHEFMQQLSAQLRHLRSKLVRRDASPATKQVDAPSS</sequence>
<dbReference type="InterPro" id="IPR002123">
    <property type="entry name" value="Plipid/glycerol_acylTrfase"/>
</dbReference>
<dbReference type="SMART" id="SM00563">
    <property type="entry name" value="PlsC"/>
    <property type="match status" value="1"/>
</dbReference>
<protein>
    <submittedName>
        <fullName evidence="6">Glycerol acyltransferase</fullName>
    </submittedName>
</protein>
<dbReference type="PANTHER" id="PTHR10434">
    <property type="entry name" value="1-ACYL-SN-GLYCEROL-3-PHOSPHATE ACYLTRANSFERASE"/>
    <property type="match status" value="1"/>
</dbReference>
<keyword evidence="4" id="KW-1133">Transmembrane helix</keyword>
<keyword evidence="3 6" id="KW-0012">Acyltransferase</keyword>
<dbReference type="PANTHER" id="PTHR10434:SF11">
    <property type="entry name" value="1-ACYL-SN-GLYCEROL-3-PHOSPHATE ACYLTRANSFERASE"/>
    <property type="match status" value="1"/>
</dbReference>
<name>A0A250KTD0_9GAMM</name>
<gene>
    <name evidence="6" type="ORF">sS8_1077</name>
</gene>
<dbReference type="EMBL" id="AP017928">
    <property type="protein sequence ID" value="BBA33039.1"/>
    <property type="molecule type" value="Genomic_DNA"/>
</dbReference>
<evidence type="ECO:0000256" key="2">
    <source>
        <dbReference type="ARBA" id="ARBA00022679"/>
    </source>
</evidence>
<keyword evidence="2 6" id="KW-0808">Transferase</keyword>
<feature type="transmembrane region" description="Helical" evidence="4">
    <location>
        <begin position="6"/>
        <end position="26"/>
    </location>
</feature>
<feature type="domain" description="Phospholipid/glycerol acyltransferase" evidence="5">
    <location>
        <begin position="38"/>
        <end position="158"/>
    </location>
</feature>
<dbReference type="CDD" id="cd07989">
    <property type="entry name" value="LPLAT_AGPAT-like"/>
    <property type="match status" value="1"/>
</dbReference>
<evidence type="ECO:0000256" key="4">
    <source>
        <dbReference type="SAM" id="Phobius"/>
    </source>
</evidence>
<dbReference type="GO" id="GO:0003841">
    <property type="term" value="F:1-acylglycerol-3-phosphate O-acyltransferase activity"/>
    <property type="evidence" value="ECO:0007669"/>
    <property type="project" value="TreeGrafter"/>
</dbReference>
<evidence type="ECO:0000313" key="7">
    <source>
        <dbReference type="Proteomes" id="UP000266313"/>
    </source>
</evidence>
<dbReference type="RefSeq" id="WP_119628713.1">
    <property type="nucleotide sequence ID" value="NZ_AP017928.1"/>
</dbReference>
<dbReference type="GO" id="GO:0006654">
    <property type="term" value="P:phosphatidic acid biosynthetic process"/>
    <property type="evidence" value="ECO:0007669"/>
    <property type="project" value="TreeGrafter"/>
</dbReference>
<dbReference type="Pfam" id="PF01553">
    <property type="entry name" value="Acyltransferase"/>
    <property type="match status" value="1"/>
</dbReference>
<evidence type="ECO:0000256" key="3">
    <source>
        <dbReference type="ARBA" id="ARBA00023315"/>
    </source>
</evidence>
<dbReference type="AlphaFoldDB" id="A0A250KTD0"/>
<dbReference type="OrthoDB" id="9808424at2"/>
<keyword evidence="7" id="KW-1185">Reference proteome</keyword>
<dbReference type="SUPFAM" id="SSF69593">
    <property type="entry name" value="Glycerol-3-phosphate (1)-acyltransferase"/>
    <property type="match status" value="1"/>
</dbReference>
<keyword evidence="4" id="KW-0812">Transmembrane</keyword>
<accession>A0A250KTD0</accession>
<proteinExistence type="predicted"/>
<comment type="pathway">
    <text evidence="1">Lipid metabolism.</text>
</comment>
<evidence type="ECO:0000256" key="1">
    <source>
        <dbReference type="ARBA" id="ARBA00005189"/>
    </source>
</evidence>
<evidence type="ECO:0000313" key="6">
    <source>
        <dbReference type="EMBL" id="BBA33039.1"/>
    </source>
</evidence>
<dbReference type="KEGG" id="mmai:sS8_1077"/>
<dbReference type="Proteomes" id="UP000266313">
    <property type="component" value="Chromosome"/>
</dbReference>
<evidence type="ECO:0000259" key="5">
    <source>
        <dbReference type="SMART" id="SM00563"/>
    </source>
</evidence>
<keyword evidence="4" id="KW-0472">Membrane</keyword>
<organism evidence="6 7">
    <name type="scientific">Methylocaldum marinum</name>
    <dbReference type="NCBI Taxonomy" id="1432792"/>
    <lineage>
        <taxon>Bacteria</taxon>
        <taxon>Pseudomonadati</taxon>
        <taxon>Pseudomonadota</taxon>
        <taxon>Gammaproteobacteria</taxon>
        <taxon>Methylococcales</taxon>
        <taxon>Methylococcaceae</taxon>
        <taxon>Methylocaldum</taxon>
    </lineage>
</organism>
<reference evidence="6 7" key="1">
    <citation type="submission" date="2016-12" db="EMBL/GenBank/DDBJ databases">
        <title>Genome sequencing of Methylocaldum marinum.</title>
        <authorList>
            <person name="Takeuchi M."/>
            <person name="Kamagata Y."/>
            <person name="Hiraoka S."/>
            <person name="Oshima K."/>
            <person name="Hattori M."/>
            <person name="Iwasaki W."/>
        </authorList>
    </citation>
    <scope>NUCLEOTIDE SEQUENCE [LARGE SCALE GENOMIC DNA]</scope>
    <source>
        <strain evidence="6 7">S8</strain>
    </source>
</reference>